<dbReference type="GO" id="GO:0005524">
    <property type="term" value="F:ATP binding"/>
    <property type="evidence" value="ECO:0007669"/>
    <property type="project" value="UniProtKB-UniRule"/>
</dbReference>
<dbReference type="InterPro" id="IPR011556">
    <property type="entry name" value="Glut_cys_lig_pln_type"/>
</dbReference>
<evidence type="ECO:0000256" key="7">
    <source>
        <dbReference type="ARBA" id="ARBA00022840"/>
    </source>
</evidence>
<evidence type="ECO:0000256" key="9">
    <source>
        <dbReference type="ARBA" id="ARBA00023157"/>
    </source>
</evidence>
<evidence type="ECO:0000256" key="3">
    <source>
        <dbReference type="ARBA" id="ARBA00011153"/>
    </source>
</evidence>
<dbReference type="PIRSF" id="PIRSF017901">
    <property type="entry name" value="GCL"/>
    <property type="match status" value="1"/>
</dbReference>
<dbReference type="RefSeq" id="WP_111928801.1">
    <property type="nucleotide sequence ID" value="NZ_CADFFP010000004.1"/>
</dbReference>
<keyword evidence="4 10" id="KW-0436">Ligase</keyword>
<dbReference type="Gene3D" id="3.30.590.20">
    <property type="match status" value="1"/>
</dbReference>
<accession>A0A329CVH1</accession>
<dbReference type="EC" id="6.3.2.2" evidence="10"/>
<keyword evidence="9" id="KW-1015">Disulfide bond</keyword>
<sequence length="467" mass="51676">MSNAVDSDETPIVSVQQLADYIAAGCKDRAAFRIGTEHEKFLFDRNTLLPLSYHGNAGIGAVLQRLLDQQGSPILDDGHLIGVRYDDGAAISLEPAGQLELSGAPVASLHDTQAELHAHLDTVKAIGEQLGFEAAPLGFHPLMRRDEMPWMPKRRYAIMRRYMPQVGTRGLDMMLRTCTVQVNLDYASEADMAAKMRVSLALQPLATALFANSPFRDGQPSGLMSTRADVWTDTDHDRCGIPALFMSRSFGFERYVTWLLDDVPMYFVRRNDRYIDVAGHTFRDFLAGRLPGLENETATLADFADHMTTAFTEVRLKRFLEMRGADAGTPAMMVAQSALWVGLLYDPGALSDAQTLTAGISRAELLVVRRDVPRLGLDTRLHGRTLRELAGDVVAIAAKGLRARARHDAAGDDETQYLAPLRDIAAGAPNQSEYWLARHREAWDGDVSRIFGELLQNDRSAECFEVQ</sequence>
<dbReference type="GO" id="GO:0006750">
    <property type="term" value="P:glutathione biosynthetic process"/>
    <property type="evidence" value="ECO:0007669"/>
    <property type="project" value="UniProtKB-UniRule"/>
</dbReference>
<comment type="similarity">
    <text evidence="2">Belongs to the carboxylate-amine ligase family. Glutamate--cysteine ligase type 2 subfamily.</text>
</comment>
<evidence type="ECO:0000256" key="6">
    <source>
        <dbReference type="ARBA" id="ARBA00022741"/>
    </source>
</evidence>
<comment type="caution">
    <text evidence="11">The sequence shown here is derived from an EMBL/GenBank/DDBJ whole genome shotgun (WGS) entry which is preliminary data.</text>
</comment>
<reference evidence="11 12" key="1">
    <citation type="submission" date="2018-06" db="EMBL/GenBank/DDBJ databases">
        <title>Genomic Encyclopedia of Type Strains, Phase III (KMG-III): the genomes of soil and plant-associated and newly described type strains.</title>
        <authorList>
            <person name="Whitman W."/>
        </authorList>
    </citation>
    <scope>NUCLEOTIDE SEQUENCE [LARGE SCALE GENOMIC DNA]</scope>
    <source>
        <strain evidence="11 12">LMG 23644</strain>
    </source>
</reference>
<comment type="similarity">
    <text evidence="10">Belongs to the glutamate--cysteine ligase type 2 family. EgtA subfamily.</text>
</comment>
<comment type="catalytic activity">
    <reaction evidence="10">
        <text>L-cysteine + L-glutamate + ATP = gamma-L-glutamyl-L-cysteine + ADP + phosphate + H(+)</text>
        <dbReference type="Rhea" id="RHEA:13285"/>
        <dbReference type="ChEBI" id="CHEBI:15378"/>
        <dbReference type="ChEBI" id="CHEBI:29985"/>
        <dbReference type="ChEBI" id="CHEBI:30616"/>
        <dbReference type="ChEBI" id="CHEBI:35235"/>
        <dbReference type="ChEBI" id="CHEBI:43474"/>
        <dbReference type="ChEBI" id="CHEBI:58173"/>
        <dbReference type="ChEBI" id="CHEBI:456216"/>
        <dbReference type="EC" id="6.3.2.2"/>
    </reaction>
</comment>
<dbReference type="OrthoDB" id="9780152at2"/>
<evidence type="ECO:0000256" key="4">
    <source>
        <dbReference type="ARBA" id="ARBA00022598"/>
    </source>
</evidence>
<dbReference type="NCBIfam" id="TIGR01436">
    <property type="entry name" value="glu_cys_lig_pln"/>
    <property type="match status" value="1"/>
</dbReference>
<comment type="function">
    <text evidence="10">Catalyzes the synthesis of gamma-glutamylcysteine (gamma-GC).</text>
</comment>
<evidence type="ECO:0000313" key="12">
    <source>
        <dbReference type="Proteomes" id="UP000248918"/>
    </source>
</evidence>
<comment type="pathway">
    <text evidence="1">Sulfur metabolism; glutathione biosynthesis; glutathione from L-cysteine and L-glutamate: step 1/2.</text>
</comment>
<dbReference type="InterPro" id="IPR035434">
    <property type="entry name" value="GCL_bact_plant"/>
</dbReference>
<evidence type="ECO:0000256" key="2">
    <source>
        <dbReference type="ARBA" id="ARBA00010253"/>
    </source>
</evidence>
<dbReference type="PANTHER" id="PTHR34378">
    <property type="entry name" value="GLUTAMATE--CYSTEINE LIGASE, CHLOROPLASTIC"/>
    <property type="match status" value="1"/>
</dbReference>
<dbReference type="Pfam" id="PF04107">
    <property type="entry name" value="GCS2"/>
    <property type="match status" value="1"/>
</dbReference>
<evidence type="ECO:0000256" key="10">
    <source>
        <dbReference type="PIRNR" id="PIRNR017901"/>
    </source>
</evidence>
<dbReference type="Proteomes" id="UP000248918">
    <property type="component" value="Unassembled WGS sequence"/>
</dbReference>
<dbReference type="PANTHER" id="PTHR34378:SF1">
    <property type="entry name" value="GLUTAMATE--CYSTEINE LIGASE, CHLOROPLASTIC"/>
    <property type="match status" value="1"/>
</dbReference>
<keyword evidence="5" id="KW-0317">Glutathione biosynthesis</keyword>
<evidence type="ECO:0000256" key="1">
    <source>
        <dbReference type="ARBA" id="ARBA00005006"/>
    </source>
</evidence>
<dbReference type="EMBL" id="QLTK01000001">
    <property type="protein sequence ID" value="RAS38756.1"/>
    <property type="molecule type" value="Genomic_DNA"/>
</dbReference>
<keyword evidence="8" id="KW-0809">Transit peptide</keyword>
<evidence type="ECO:0000256" key="5">
    <source>
        <dbReference type="ARBA" id="ARBA00022684"/>
    </source>
</evidence>
<dbReference type="InterPro" id="IPR014746">
    <property type="entry name" value="Gln_synth/guanido_kin_cat_dom"/>
</dbReference>
<gene>
    <name evidence="11" type="ORF">BX591_10185</name>
</gene>
<organism evidence="11 12">
    <name type="scientific">Paraburkholderia bryophila</name>
    <dbReference type="NCBI Taxonomy" id="420952"/>
    <lineage>
        <taxon>Bacteria</taxon>
        <taxon>Pseudomonadati</taxon>
        <taxon>Pseudomonadota</taxon>
        <taxon>Betaproteobacteria</taxon>
        <taxon>Burkholderiales</taxon>
        <taxon>Burkholderiaceae</taxon>
        <taxon>Paraburkholderia</taxon>
    </lineage>
</organism>
<keyword evidence="6 10" id="KW-0547">Nucleotide-binding</keyword>
<evidence type="ECO:0000313" key="11">
    <source>
        <dbReference type="EMBL" id="RAS38756.1"/>
    </source>
</evidence>
<protein>
    <recommendedName>
        <fullName evidence="10">Glutamate--cysteine ligase</fullName>
        <ecNumber evidence="10">6.3.2.2</ecNumber>
    </recommendedName>
</protein>
<dbReference type="SUPFAM" id="SSF55931">
    <property type="entry name" value="Glutamine synthetase/guanido kinase"/>
    <property type="match status" value="1"/>
</dbReference>
<comment type="subunit">
    <text evidence="3">Homodimer or monomer when oxidized or reduced, respectively.</text>
</comment>
<name>A0A329CVH1_9BURK</name>
<dbReference type="AlphaFoldDB" id="A0A329CVH1"/>
<dbReference type="InterPro" id="IPR006336">
    <property type="entry name" value="GCS2"/>
</dbReference>
<proteinExistence type="inferred from homology"/>
<evidence type="ECO:0000256" key="8">
    <source>
        <dbReference type="ARBA" id="ARBA00022946"/>
    </source>
</evidence>
<keyword evidence="7 10" id="KW-0067">ATP-binding</keyword>
<dbReference type="GO" id="GO:0004357">
    <property type="term" value="F:glutamate-cysteine ligase activity"/>
    <property type="evidence" value="ECO:0007669"/>
    <property type="project" value="UniProtKB-UniRule"/>
</dbReference>